<dbReference type="InterPro" id="IPR017871">
    <property type="entry name" value="ABC_transporter-like_CS"/>
</dbReference>
<keyword evidence="5" id="KW-1185">Reference proteome</keyword>
<dbReference type="InterPro" id="IPR003593">
    <property type="entry name" value="AAA+_ATPase"/>
</dbReference>
<keyword evidence="2" id="KW-0067">ATP-binding</keyword>
<dbReference type="PROSITE" id="PS00211">
    <property type="entry name" value="ABC_TRANSPORTER_1"/>
    <property type="match status" value="1"/>
</dbReference>
<accession>A0ABP8IZJ7</accession>
<dbReference type="InterPro" id="IPR003439">
    <property type="entry name" value="ABC_transporter-like_ATP-bd"/>
</dbReference>
<evidence type="ECO:0000256" key="1">
    <source>
        <dbReference type="ARBA" id="ARBA00022741"/>
    </source>
</evidence>
<comment type="caution">
    <text evidence="4">The sequence shown here is derived from an EMBL/GenBank/DDBJ whole genome shotgun (WGS) entry which is preliminary data.</text>
</comment>
<dbReference type="Gene3D" id="3.40.50.300">
    <property type="entry name" value="P-loop containing nucleotide triphosphate hydrolases"/>
    <property type="match status" value="1"/>
</dbReference>
<reference evidence="5" key="1">
    <citation type="journal article" date="2019" name="Int. J. Syst. Evol. Microbiol.">
        <title>The Global Catalogue of Microorganisms (GCM) 10K type strain sequencing project: providing services to taxonomists for standard genome sequencing and annotation.</title>
        <authorList>
            <consortium name="The Broad Institute Genomics Platform"/>
            <consortium name="The Broad Institute Genome Sequencing Center for Infectious Disease"/>
            <person name="Wu L."/>
            <person name="Ma J."/>
        </authorList>
    </citation>
    <scope>NUCLEOTIDE SEQUENCE [LARGE SCALE GENOMIC DNA]</scope>
    <source>
        <strain evidence="5">JCM 17808</strain>
    </source>
</reference>
<evidence type="ECO:0000259" key="3">
    <source>
        <dbReference type="PROSITE" id="PS50893"/>
    </source>
</evidence>
<dbReference type="InterPro" id="IPR050334">
    <property type="entry name" value="Molybdenum_import_ModC"/>
</dbReference>
<sequence>MTRAECRAAAPALELAFSVPERGLDIAFSVPAGSTTALIGGNGAGKSSTFAVLSGLLRPARSRVVLGGTTLSDSAARRWRAPHARGVVQLMQHPLLFPTMSVADNAAFGLQAAGTPAAASRAAARDMLARVGAGELAERRPGRLSGGQAQRVAIARALVTDPALLLLDEPFAQLDGGSAAEISGLCAQLLIGRTALLITHDPVEAHALTDRAVVLDAGRVVQTGTWEDIARDPATPVAHRFVAGR</sequence>
<gene>
    <name evidence="4" type="ORF">GCM10023167_00170</name>
</gene>
<keyword evidence="1" id="KW-0547">Nucleotide-binding</keyword>
<evidence type="ECO:0000313" key="5">
    <source>
        <dbReference type="Proteomes" id="UP001500642"/>
    </source>
</evidence>
<evidence type="ECO:0000256" key="2">
    <source>
        <dbReference type="ARBA" id="ARBA00022840"/>
    </source>
</evidence>
<feature type="domain" description="ABC transporter" evidence="3">
    <location>
        <begin position="2"/>
        <end position="242"/>
    </location>
</feature>
<dbReference type="PANTHER" id="PTHR43514">
    <property type="entry name" value="ABC TRANSPORTER I FAMILY MEMBER 10"/>
    <property type="match status" value="1"/>
</dbReference>
<dbReference type="SUPFAM" id="SSF52540">
    <property type="entry name" value="P-loop containing nucleoside triphosphate hydrolases"/>
    <property type="match status" value="1"/>
</dbReference>
<dbReference type="PANTHER" id="PTHR43514:SF1">
    <property type="entry name" value="SULFATE_THIOSULFATE IMPORT ATP-BINDING PROTEIN CYSA"/>
    <property type="match status" value="1"/>
</dbReference>
<protein>
    <recommendedName>
        <fullName evidence="3">ABC transporter domain-containing protein</fullName>
    </recommendedName>
</protein>
<dbReference type="EMBL" id="BAABGL010000001">
    <property type="protein sequence ID" value="GAA4382113.1"/>
    <property type="molecule type" value="Genomic_DNA"/>
</dbReference>
<evidence type="ECO:0000313" key="4">
    <source>
        <dbReference type="EMBL" id="GAA4382113.1"/>
    </source>
</evidence>
<dbReference type="InterPro" id="IPR027417">
    <property type="entry name" value="P-loop_NTPase"/>
</dbReference>
<dbReference type="RefSeq" id="WP_345028908.1">
    <property type="nucleotide sequence ID" value="NZ_BAABGL010000001.1"/>
</dbReference>
<proteinExistence type="predicted"/>
<name>A0ABP8IZJ7_9MICO</name>
<dbReference type="PROSITE" id="PS50893">
    <property type="entry name" value="ABC_TRANSPORTER_2"/>
    <property type="match status" value="1"/>
</dbReference>
<organism evidence="4 5">
    <name type="scientific">Brevibacterium pityocampae</name>
    <dbReference type="NCBI Taxonomy" id="506594"/>
    <lineage>
        <taxon>Bacteria</taxon>
        <taxon>Bacillati</taxon>
        <taxon>Actinomycetota</taxon>
        <taxon>Actinomycetes</taxon>
        <taxon>Micrococcales</taxon>
        <taxon>Brevibacteriaceae</taxon>
        <taxon>Brevibacterium</taxon>
    </lineage>
</organism>
<dbReference type="Proteomes" id="UP001500642">
    <property type="component" value="Unassembled WGS sequence"/>
</dbReference>
<dbReference type="Pfam" id="PF00005">
    <property type="entry name" value="ABC_tran"/>
    <property type="match status" value="1"/>
</dbReference>
<dbReference type="SMART" id="SM00382">
    <property type="entry name" value="AAA"/>
    <property type="match status" value="1"/>
</dbReference>